<evidence type="ECO:0000256" key="4">
    <source>
        <dbReference type="PROSITE-ProRule" id="PRU00175"/>
    </source>
</evidence>
<feature type="compositionally biased region" description="Polar residues" evidence="5">
    <location>
        <begin position="580"/>
        <end position="591"/>
    </location>
</feature>
<dbReference type="PANTHER" id="PTHR37393:SF1">
    <property type="entry name" value="AT-RICH INTERACTIVE DOMAIN-CONTAINING PROTEIN 1A-LIKE"/>
    <property type="match status" value="1"/>
</dbReference>
<name>A0AAE1JNT9_9FABA</name>
<protein>
    <recommendedName>
        <fullName evidence="6">RING-type domain-containing protein</fullName>
    </recommendedName>
</protein>
<feature type="region of interest" description="Disordered" evidence="5">
    <location>
        <begin position="650"/>
        <end position="691"/>
    </location>
</feature>
<sequence length="1275" mass="138319">MGFDNECIVNIQSLAGEYFCPVCRLLVYPNEALQAQCTHLYCKPCLTYTVSTTRACPYDGYLVTEADAKPLTESDKTLAETIGKVAVHCLYHRSGCTWQGSLSECTSHCSGCVFGNSPVVCNRCGIQIVHRQVQEHAQNCPGVQAQVQQSEAAQKPSFSGADVSTDQNQAAAQVGATTSQALTTQTVAATTAPGQDLNVLANTAPQTQPSVPTAVQPNAEQWYQQQQYQQYYQQYSGYDPYQQQYQHQYPYQSTVAPQYQQYTQACGQPQPQALTQAQPQFQPQTQAQGHSQPIPHAPVALQSQNQMQVSQQQQVQPTVQQHSQIQSLGNPSVHGPAQPQHYPYLQSQPKPSQPQSQQPMQMPQYQQLHPQMQQSQPQAQQPAQNFPISQPQSQHLQPHAPVQHIPQSQLHPQQPNLPGNLQPQSQNASAHALTGHHSYPQPQAHQNMQMGAPQRPMNLHPSQGGPLPHSQQHGHMPNQFSQQFPMMRPHQTHAMFPNQQQPALFPAPVQGPQQQLYVPGQQPPAQANHHPVMHAIQQPMPPQSSVQQLPMPSHLRPQGPATSFPEHAQTHPQRPANVALSHNSQSNQPQNAVGRPVMPNHTMLSQPFAQTANASLVRPMHAGAGHLHGNLNMMVGLNNQVQVSSEFLSGASDPYSKQGALTEKKSDSASGIPGKSVKDMDKMPASESEVKIEKDIKQDEIGNEQKGEGVQPVQTTGMNNGALENGSVLNKNAVKEEAAGSTWQPVIGDKSGDTAPGVLNNTVNEHSGLKDKEIQQNDDRSTSNLPLDADNSASAVAQTFGTPQGAGVNDHGNITPLGHGQSGGSQLSCPAPFADQGKYGSSAGQGFPTHSGGIPSRQNQGQAPFHPGASNLPSVGSHVRPQFGTGDMHGGTTANLPPHASESYPHHRPGYLNGPHGLGSNEERFKAFPAPHADAEPISKYGGHSIGPHNRGSHGLNNSSGYPAGAATSRFFPPPYSLNDVRERPVAFHDDAMVKSDTAHRSDYLGIGSRHGLHHMDGLTSRSPVGEHAEIYLGRAGVHSVGIASKSSIYDFDGRDPRHFGDSFGPAFRDGRFSHLPSHFHRGEFEGPGSLRIGEHPRGEFIGQDDFTGHFRRGDHLGPHKMPRHLPLREPLGFGAHAGHVQSAELGGPQSFESFIRGSRSGHPRLGEPGFRSSFSLPGFPNDGGLLTGDIESFDNLKRRKSSMGWCRICKVDCETVEGLDLHSQTMEHQRVAMDMVKSIKKNAKKHKLAPSEQSSIEDGNKSRNTSFEGRGNKH</sequence>
<evidence type="ECO:0000256" key="1">
    <source>
        <dbReference type="ARBA" id="ARBA00022723"/>
    </source>
</evidence>
<feature type="region of interest" description="Disordered" evidence="5">
    <location>
        <begin position="270"/>
        <end position="477"/>
    </location>
</feature>
<comment type="caution">
    <text evidence="7">The sequence shown here is derived from an EMBL/GenBank/DDBJ whole genome shotgun (WGS) entry which is preliminary data.</text>
</comment>
<dbReference type="PROSITE" id="PS00518">
    <property type="entry name" value="ZF_RING_1"/>
    <property type="match status" value="1"/>
</dbReference>
<dbReference type="GO" id="GO:0008270">
    <property type="term" value="F:zinc ion binding"/>
    <property type="evidence" value="ECO:0007669"/>
    <property type="project" value="UniProtKB-KW"/>
</dbReference>
<keyword evidence="2 4" id="KW-0863">Zinc-finger</keyword>
<dbReference type="InterPro" id="IPR013083">
    <property type="entry name" value="Znf_RING/FYVE/PHD"/>
</dbReference>
<dbReference type="InterPro" id="IPR017907">
    <property type="entry name" value="Znf_RING_CS"/>
</dbReference>
<feature type="domain" description="RING-type" evidence="6">
    <location>
        <begin position="20"/>
        <end position="59"/>
    </location>
</feature>
<accession>A0AAE1JNT9</accession>
<feature type="region of interest" description="Disordered" evidence="5">
    <location>
        <begin position="151"/>
        <end position="172"/>
    </location>
</feature>
<proteinExistence type="predicted"/>
<feature type="region of interest" description="Disordered" evidence="5">
    <location>
        <begin position="738"/>
        <end position="788"/>
    </location>
</feature>
<feature type="compositionally biased region" description="Polar residues" evidence="5">
    <location>
        <begin position="386"/>
        <end position="396"/>
    </location>
</feature>
<dbReference type="PROSITE" id="PS50089">
    <property type="entry name" value="ZF_RING_2"/>
    <property type="match status" value="1"/>
</dbReference>
<dbReference type="InterPro" id="IPR001841">
    <property type="entry name" value="Znf_RING"/>
</dbReference>
<evidence type="ECO:0000256" key="3">
    <source>
        <dbReference type="ARBA" id="ARBA00022833"/>
    </source>
</evidence>
<feature type="region of interest" description="Disordered" evidence="5">
    <location>
        <begin position="540"/>
        <end position="601"/>
    </location>
</feature>
<keyword evidence="8" id="KW-1185">Reference proteome</keyword>
<evidence type="ECO:0000259" key="6">
    <source>
        <dbReference type="PROSITE" id="PS50089"/>
    </source>
</evidence>
<feature type="compositionally biased region" description="Low complexity" evidence="5">
    <location>
        <begin position="343"/>
        <end position="384"/>
    </location>
</feature>
<keyword evidence="3" id="KW-0862">Zinc</keyword>
<gene>
    <name evidence="7" type="ORF">QN277_007976</name>
</gene>
<feature type="compositionally biased region" description="Polar residues" evidence="5">
    <location>
        <begin position="440"/>
        <end position="449"/>
    </location>
</feature>
<dbReference type="SUPFAM" id="SSF57850">
    <property type="entry name" value="RING/U-box"/>
    <property type="match status" value="1"/>
</dbReference>
<feature type="compositionally biased region" description="Low complexity" evidence="5">
    <location>
        <begin position="543"/>
        <end position="553"/>
    </location>
</feature>
<evidence type="ECO:0000256" key="2">
    <source>
        <dbReference type="ARBA" id="ARBA00022771"/>
    </source>
</evidence>
<dbReference type="Proteomes" id="UP001293593">
    <property type="component" value="Unassembled WGS sequence"/>
</dbReference>
<feature type="compositionally biased region" description="Low complexity" evidence="5">
    <location>
        <begin position="409"/>
        <end position="427"/>
    </location>
</feature>
<dbReference type="SUPFAM" id="SSF49599">
    <property type="entry name" value="TRAF domain-like"/>
    <property type="match status" value="1"/>
</dbReference>
<feature type="compositionally biased region" description="Polar residues" evidence="5">
    <location>
        <begin position="1252"/>
        <end position="1268"/>
    </location>
</feature>
<feature type="compositionally biased region" description="Low complexity" evidence="5">
    <location>
        <begin position="270"/>
        <end position="288"/>
    </location>
</feature>
<feature type="compositionally biased region" description="Polar residues" evidence="5">
    <location>
        <begin position="162"/>
        <end position="171"/>
    </location>
</feature>
<feature type="region of interest" description="Disordered" evidence="5">
    <location>
        <begin position="1242"/>
        <end position="1275"/>
    </location>
</feature>
<feature type="region of interest" description="Disordered" evidence="5">
    <location>
        <begin position="811"/>
        <end position="923"/>
    </location>
</feature>
<dbReference type="PANTHER" id="PTHR37393">
    <property type="entry name" value="AT-RICH INTERACTIVE DOMAIN-CONTAINING PROTEIN 1A-LIKE"/>
    <property type="match status" value="1"/>
</dbReference>
<evidence type="ECO:0000256" key="5">
    <source>
        <dbReference type="SAM" id="MobiDB-lite"/>
    </source>
</evidence>
<dbReference type="EMBL" id="JAWXYG010000013">
    <property type="protein sequence ID" value="KAK4254900.1"/>
    <property type="molecule type" value="Genomic_DNA"/>
</dbReference>
<reference evidence="7" key="1">
    <citation type="submission" date="2023-10" db="EMBL/GenBank/DDBJ databases">
        <title>Chromosome-level genome of the transformable northern wattle, Acacia crassicarpa.</title>
        <authorList>
            <person name="Massaro I."/>
            <person name="Sinha N.R."/>
            <person name="Poethig S."/>
            <person name="Leichty A.R."/>
        </authorList>
    </citation>
    <scope>NUCLEOTIDE SEQUENCE</scope>
    <source>
        <strain evidence="7">Acra3RX</strain>
        <tissue evidence="7">Leaf</tissue>
    </source>
</reference>
<organism evidence="7 8">
    <name type="scientific">Acacia crassicarpa</name>
    <name type="common">northern wattle</name>
    <dbReference type="NCBI Taxonomy" id="499986"/>
    <lineage>
        <taxon>Eukaryota</taxon>
        <taxon>Viridiplantae</taxon>
        <taxon>Streptophyta</taxon>
        <taxon>Embryophyta</taxon>
        <taxon>Tracheophyta</taxon>
        <taxon>Spermatophyta</taxon>
        <taxon>Magnoliopsida</taxon>
        <taxon>eudicotyledons</taxon>
        <taxon>Gunneridae</taxon>
        <taxon>Pentapetalae</taxon>
        <taxon>rosids</taxon>
        <taxon>fabids</taxon>
        <taxon>Fabales</taxon>
        <taxon>Fabaceae</taxon>
        <taxon>Caesalpinioideae</taxon>
        <taxon>mimosoid clade</taxon>
        <taxon>Acacieae</taxon>
        <taxon>Acacia</taxon>
    </lineage>
</organism>
<dbReference type="AlphaFoldDB" id="A0AAE1JNT9"/>
<evidence type="ECO:0000313" key="7">
    <source>
        <dbReference type="EMBL" id="KAK4254900.1"/>
    </source>
</evidence>
<evidence type="ECO:0000313" key="8">
    <source>
        <dbReference type="Proteomes" id="UP001293593"/>
    </source>
</evidence>
<dbReference type="Gene3D" id="3.30.40.10">
    <property type="entry name" value="Zinc/RING finger domain, C3HC4 (zinc finger)"/>
    <property type="match status" value="1"/>
</dbReference>
<keyword evidence="1" id="KW-0479">Metal-binding</keyword>
<feature type="compositionally biased region" description="Basic and acidic residues" evidence="5">
    <location>
        <begin position="767"/>
        <end position="781"/>
    </location>
</feature>
<feature type="compositionally biased region" description="Low complexity" evidence="5">
    <location>
        <begin position="302"/>
        <end position="327"/>
    </location>
</feature>
<feature type="compositionally biased region" description="Basic and acidic residues" evidence="5">
    <location>
        <begin position="676"/>
        <end position="691"/>
    </location>
</feature>